<proteinExistence type="predicted"/>
<sequence length="122" mass="14025">MQVISDSRNAMTSCFSHVAVHTSISHSDRRYCTIPYDITRYPEYDCNLVFFQGIAPFSPSSSTSIITSTLSRFPFRSLFIFLLFDIFFDISSLGPHLYPHTLSFVYLLHSQPDREFIPKDAV</sequence>
<accession>A0A017SGM9</accession>
<gene>
    <name evidence="2" type="ORF">EURHEDRAFT_35954</name>
</gene>
<dbReference type="GeneID" id="63693605"/>
<name>A0A017SGM9_ASPRC</name>
<keyword evidence="1" id="KW-0812">Transmembrane</keyword>
<dbReference type="EMBL" id="KK088420">
    <property type="protein sequence ID" value="EYE95814.1"/>
    <property type="molecule type" value="Genomic_DNA"/>
</dbReference>
<keyword evidence="1" id="KW-0472">Membrane</keyword>
<dbReference type="RefSeq" id="XP_040639502.1">
    <property type="nucleotide sequence ID" value="XM_040778481.1"/>
</dbReference>
<keyword evidence="1" id="KW-1133">Transmembrane helix</keyword>
<dbReference type="Proteomes" id="UP000019804">
    <property type="component" value="Unassembled WGS sequence"/>
</dbReference>
<reference evidence="3" key="1">
    <citation type="journal article" date="2014" name="Nat. Commun.">
        <title>Genomic adaptations of the halophilic Dead Sea filamentous fungus Eurotium rubrum.</title>
        <authorList>
            <person name="Kis-Papo T."/>
            <person name="Weig A.R."/>
            <person name="Riley R."/>
            <person name="Persoh D."/>
            <person name="Salamov A."/>
            <person name="Sun H."/>
            <person name="Lipzen A."/>
            <person name="Wasser S.P."/>
            <person name="Rambold G."/>
            <person name="Grigoriev I.V."/>
            <person name="Nevo E."/>
        </authorList>
    </citation>
    <scope>NUCLEOTIDE SEQUENCE [LARGE SCALE GENOMIC DNA]</scope>
    <source>
        <strain evidence="3">CBS 135680</strain>
    </source>
</reference>
<protein>
    <submittedName>
        <fullName evidence="2">Uncharacterized protein</fullName>
    </submittedName>
</protein>
<evidence type="ECO:0000313" key="2">
    <source>
        <dbReference type="EMBL" id="EYE95814.1"/>
    </source>
</evidence>
<dbReference type="AlphaFoldDB" id="A0A017SGM9"/>
<evidence type="ECO:0000256" key="1">
    <source>
        <dbReference type="SAM" id="Phobius"/>
    </source>
</evidence>
<evidence type="ECO:0000313" key="3">
    <source>
        <dbReference type="Proteomes" id="UP000019804"/>
    </source>
</evidence>
<keyword evidence="3" id="KW-1185">Reference proteome</keyword>
<organism evidence="2 3">
    <name type="scientific">Aspergillus ruber (strain CBS 135680)</name>
    <dbReference type="NCBI Taxonomy" id="1388766"/>
    <lineage>
        <taxon>Eukaryota</taxon>
        <taxon>Fungi</taxon>
        <taxon>Dikarya</taxon>
        <taxon>Ascomycota</taxon>
        <taxon>Pezizomycotina</taxon>
        <taxon>Eurotiomycetes</taxon>
        <taxon>Eurotiomycetidae</taxon>
        <taxon>Eurotiales</taxon>
        <taxon>Aspergillaceae</taxon>
        <taxon>Aspergillus</taxon>
        <taxon>Aspergillus subgen. Aspergillus</taxon>
    </lineage>
</organism>
<feature type="transmembrane region" description="Helical" evidence="1">
    <location>
        <begin position="78"/>
        <end position="98"/>
    </location>
</feature>
<dbReference type="HOGENOM" id="CLU_2026238_0_0_1"/>